<sequence length="209" mass="23454">MYHPVKLKIFKGIGLVIALIIVFFIGSSVGSFVTRNQEESKVKISNQKAKQAEKKEDNTLSEENVSEFLTAFYTKKDLGENRNRYKPLMTEEAYNSQVSIEEEPVNQAYKGYVVDQAFESAKIYIDAANKVAICVVEYSNTQLSVKGDYDKDKITKQPNTDTIKISFTEEEGKYLVNNIAPVSLSDDKDLDMSNSSASKDNTTMIQGDN</sequence>
<protein>
    <submittedName>
        <fullName evidence="3">Uncharacterized protein</fullName>
    </submittedName>
</protein>
<dbReference type="RefSeq" id="WP_311793327.1">
    <property type="nucleotide sequence ID" value="NZ_JARPXS010000004.1"/>
</dbReference>
<evidence type="ECO:0000256" key="1">
    <source>
        <dbReference type="SAM" id="MobiDB-lite"/>
    </source>
</evidence>
<keyword evidence="2" id="KW-0812">Transmembrane</keyword>
<evidence type="ECO:0000313" key="3">
    <source>
        <dbReference type="EMBL" id="MDT2666752.1"/>
    </source>
</evidence>
<feature type="region of interest" description="Disordered" evidence="1">
    <location>
        <begin position="186"/>
        <end position="209"/>
    </location>
</feature>
<dbReference type="Proteomes" id="UP001257962">
    <property type="component" value="Unassembled WGS sequence"/>
</dbReference>
<dbReference type="AlphaFoldDB" id="A0AAJ2MS22"/>
<gene>
    <name evidence="3" type="ORF">P7D34_05815</name>
</gene>
<feature type="compositionally biased region" description="Polar residues" evidence="1">
    <location>
        <begin position="192"/>
        <end position="209"/>
    </location>
</feature>
<proteinExistence type="predicted"/>
<feature type="transmembrane region" description="Helical" evidence="2">
    <location>
        <begin position="12"/>
        <end position="33"/>
    </location>
</feature>
<dbReference type="EMBL" id="JARPYC010000004">
    <property type="protein sequence ID" value="MDT2666752.1"/>
    <property type="molecule type" value="Genomic_DNA"/>
</dbReference>
<keyword evidence="2" id="KW-0472">Membrane</keyword>
<evidence type="ECO:0000313" key="4">
    <source>
        <dbReference type="Proteomes" id="UP001257962"/>
    </source>
</evidence>
<name>A0AAJ2MS22_9LACT</name>
<reference evidence="3" key="1">
    <citation type="submission" date="2023-03" db="EMBL/GenBank/DDBJ databases">
        <authorList>
            <person name="Shen W."/>
            <person name="Cai J."/>
        </authorList>
    </citation>
    <scope>NUCLEOTIDE SEQUENCE</scope>
    <source>
        <strain evidence="3">Y3</strain>
    </source>
</reference>
<organism evidence="3 4">
    <name type="scientific">Lactococcus petauri</name>
    <dbReference type="NCBI Taxonomy" id="1940789"/>
    <lineage>
        <taxon>Bacteria</taxon>
        <taxon>Bacillati</taxon>
        <taxon>Bacillota</taxon>
        <taxon>Bacilli</taxon>
        <taxon>Lactobacillales</taxon>
        <taxon>Streptococcaceae</taxon>
        <taxon>Lactococcus</taxon>
    </lineage>
</organism>
<keyword evidence="2" id="KW-1133">Transmembrane helix</keyword>
<evidence type="ECO:0000256" key="2">
    <source>
        <dbReference type="SAM" id="Phobius"/>
    </source>
</evidence>
<accession>A0AAJ2MS22</accession>
<comment type="caution">
    <text evidence="3">The sequence shown here is derived from an EMBL/GenBank/DDBJ whole genome shotgun (WGS) entry which is preliminary data.</text>
</comment>